<dbReference type="RefSeq" id="WP_178695204.1">
    <property type="nucleotide sequence ID" value="NZ_CP060636.1"/>
</dbReference>
<proteinExistence type="predicted"/>
<gene>
    <name evidence="1" type="ORF">H9Q80_16430</name>
</gene>
<name>A0A7G9GLX7_9FIRM</name>
<evidence type="ECO:0000313" key="2">
    <source>
        <dbReference type="Proteomes" id="UP000515856"/>
    </source>
</evidence>
<organism evidence="1 2">
    <name type="scientific">[Eubacterium] hominis</name>
    <dbReference type="NCBI Taxonomy" id="2764325"/>
    <lineage>
        <taxon>Bacteria</taxon>
        <taxon>Bacillati</taxon>
        <taxon>Bacillota</taxon>
        <taxon>Erysipelotrichia</taxon>
        <taxon>Erysipelotrichales</taxon>
        <taxon>Erysipelotrichaceae</taxon>
        <taxon>Amedibacillus</taxon>
    </lineage>
</organism>
<dbReference type="KEGG" id="ehn:H9Q80_16430"/>
<accession>A0A7G9GLX7</accession>
<keyword evidence="2" id="KW-1185">Reference proteome</keyword>
<dbReference type="EMBL" id="CP060636">
    <property type="protein sequence ID" value="QNM11809.1"/>
    <property type="molecule type" value="Genomic_DNA"/>
</dbReference>
<dbReference type="AlphaFoldDB" id="A0A7G9GLX7"/>
<sequence length="58" mass="6709">MNKYIVTAALSMLVGIYIGYNEEDELEEICHKSKKAKRKMMKKLHHAGDTICECMDMD</sequence>
<evidence type="ECO:0000313" key="1">
    <source>
        <dbReference type="EMBL" id="QNM11809.1"/>
    </source>
</evidence>
<dbReference type="Proteomes" id="UP000515856">
    <property type="component" value="Chromosome"/>
</dbReference>
<protein>
    <submittedName>
        <fullName evidence="1">Uncharacterized protein</fullName>
    </submittedName>
</protein>
<reference evidence="1 2" key="1">
    <citation type="submission" date="2020-08" db="EMBL/GenBank/DDBJ databases">
        <authorList>
            <person name="Liu C."/>
            <person name="Sun Q."/>
        </authorList>
    </citation>
    <scope>NUCLEOTIDE SEQUENCE [LARGE SCALE GENOMIC DNA]</scope>
    <source>
        <strain evidence="1 2">NSJ-61</strain>
    </source>
</reference>